<dbReference type="PANTHER" id="PTHR11844:SF33">
    <property type="entry name" value="TISSUE INHIBITOR OF METALLOPROTEINASE"/>
    <property type="match status" value="1"/>
</dbReference>
<dbReference type="PANTHER" id="PTHR11844">
    <property type="entry name" value="METALLOPROTEASE INHIBITOR"/>
    <property type="match status" value="1"/>
</dbReference>
<evidence type="ECO:0000256" key="3">
    <source>
        <dbReference type="SAM" id="Phobius"/>
    </source>
</evidence>
<comment type="subcellular location">
    <subcellularLocation>
        <location evidence="1">Secreted</location>
    </subcellularLocation>
</comment>
<gene>
    <name evidence="4" type="ORF">C8D87_11346</name>
</gene>
<dbReference type="SUPFAM" id="SSF50242">
    <property type="entry name" value="TIMP-like"/>
    <property type="match status" value="1"/>
</dbReference>
<evidence type="ECO:0000256" key="2">
    <source>
        <dbReference type="ARBA" id="ARBA00022525"/>
    </source>
</evidence>
<reference evidence="4 5" key="1">
    <citation type="submission" date="2018-06" db="EMBL/GenBank/DDBJ databases">
        <title>Genomic Encyclopedia of Type Strains, Phase IV (KMG-IV): sequencing the most valuable type-strain genomes for metagenomic binning, comparative biology and taxonomic classification.</title>
        <authorList>
            <person name="Goeker M."/>
        </authorList>
    </citation>
    <scope>NUCLEOTIDE SEQUENCE [LARGE SCALE GENOMIC DNA]</scope>
    <source>
        <strain evidence="4 5">DSM 45479</strain>
    </source>
</reference>
<organism evidence="4 5">
    <name type="scientific">Lentzea atacamensis</name>
    <dbReference type="NCBI Taxonomy" id="531938"/>
    <lineage>
        <taxon>Bacteria</taxon>
        <taxon>Bacillati</taxon>
        <taxon>Actinomycetota</taxon>
        <taxon>Actinomycetes</taxon>
        <taxon>Pseudonocardiales</taxon>
        <taxon>Pseudonocardiaceae</taxon>
        <taxon>Lentzea</taxon>
    </lineage>
</organism>
<keyword evidence="3" id="KW-0812">Transmembrane</keyword>
<keyword evidence="3" id="KW-1133">Transmembrane helix</keyword>
<protein>
    <submittedName>
        <fullName evidence="4">Tissue inhibitor of metalloproteinase</fullName>
    </submittedName>
</protein>
<dbReference type="InterPro" id="IPR008993">
    <property type="entry name" value="TIMP-like_OB-fold"/>
</dbReference>
<proteinExistence type="predicted"/>
<feature type="transmembrane region" description="Helical" evidence="3">
    <location>
        <begin position="29"/>
        <end position="49"/>
    </location>
</feature>
<dbReference type="Proteomes" id="UP000248714">
    <property type="component" value="Unassembled WGS sequence"/>
</dbReference>
<dbReference type="Gene3D" id="2.40.50.120">
    <property type="match status" value="1"/>
</dbReference>
<keyword evidence="3" id="KW-0472">Membrane</keyword>
<evidence type="ECO:0000313" key="5">
    <source>
        <dbReference type="Proteomes" id="UP000248714"/>
    </source>
</evidence>
<dbReference type="Pfam" id="PF00965">
    <property type="entry name" value="TIMP"/>
    <property type="match status" value="1"/>
</dbReference>
<keyword evidence="5" id="KW-1185">Reference proteome</keyword>
<evidence type="ECO:0000256" key="1">
    <source>
        <dbReference type="ARBA" id="ARBA00004613"/>
    </source>
</evidence>
<dbReference type="InterPro" id="IPR001820">
    <property type="entry name" value="TIMP"/>
</dbReference>
<dbReference type="EMBL" id="QLTT01000013">
    <property type="protein sequence ID" value="RAS59746.1"/>
    <property type="molecule type" value="Genomic_DNA"/>
</dbReference>
<sequence length="176" mass="19119">MMHRVLTLWLGRSGQLRLCKGDEMVRLRLLGNVASVGVLTAALLVGVFVSPASACSCAIESEAEQYQRADHVFTGTVRQKTVERGHKADPFDDLHRYAVRVHEVHKGGVLRHVNVITTVQSAMCGIELTKGAQYLIFAFGDSSDRRVETNLCSGTRLVSQSPGLIRSEGGACHVSS</sequence>
<name>A0ABX9DWF5_9PSEU</name>
<accession>A0ABX9DWF5</accession>
<keyword evidence="2" id="KW-0964">Secreted</keyword>
<evidence type="ECO:0000313" key="4">
    <source>
        <dbReference type="EMBL" id="RAS59746.1"/>
    </source>
</evidence>
<comment type="caution">
    <text evidence="4">The sequence shown here is derived from an EMBL/GenBank/DDBJ whole genome shotgun (WGS) entry which is preliminary data.</text>
</comment>